<evidence type="ECO:0000256" key="3">
    <source>
        <dbReference type="ARBA" id="ARBA00023125"/>
    </source>
</evidence>
<dbReference type="GO" id="GO:0032993">
    <property type="term" value="C:protein-DNA complex"/>
    <property type="evidence" value="ECO:0007669"/>
    <property type="project" value="TreeGrafter"/>
</dbReference>
<reference evidence="9 10" key="1">
    <citation type="submission" date="2019-11" db="EMBL/GenBank/DDBJ databases">
        <authorList>
            <person name="Brisse S."/>
        </authorList>
    </citation>
    <scope>NUCLEOTIDE SEQUENCE [LARGE SCALE GENOMIC DNA]</scope>
    <source>
        <strain evidence="9">FRC0190</strain>
    </source>
</reference>
<evidence type="ECO:0000256" key="6">
    <source>
        <dbReference type="SAM" id="MobiDB-lite"/>
    </source>
</evidence>
<evidence type="ECO:0000313" key="10">
    <source>
        <dbReference type="Proteomes" id="UP000423525"/>
    </source>
</evidence>
<gene>
    <name evidence="9" type="ORF">FRC0190_00892</name>
    <name evidence="8" type="ORF">P8T80_04930</name>
</gene>
<dbReference type="RefSeq" id="WP_155872220.1">
    <property type="nucleotide sequence ID" value="NZ_CP168248.1"/>
</dbReference>
<dbReference type="SUPFAM" id="SSF53850">
    <property type="entry name" value="Periplasmic binding protein-like II"/>
    <property type="match status" value="1"/>
</dbReference>
<keyword evidence="3" id="KW-0238">DNA-binding</keyword>
<evidence type="ECO:0000313" key="11">
    <source>
        <dbReference type="Proteomes" id="UP001265983"/>
    </source>
</evidence>
<dbReference type="Gene3D" id="3.40.190.10">
    <property type="entry name" value="Periplasmic binding protein-like II"/>
    <property type="match status" value="2"/>
</dbReference>
<dbReference type="AlphaFoldDB" id="A0A6I8MH06"/>
<reference evidence="8 11" key="2">
    <citation type="submission" date="2023-03" db="EMBL/GenBank/DDBJ databases">
        <title>Whole genome sequence of the first Corynebacterium rouxii strains isolated in Brazil: a recent member of Corynebacterium diphtheriae complex.</title>
        <authorList>
            <person name="Vieira V."/>
            <person name="Ramos J.N."/>
            <person name="Araujo M.R.B."/>
            <person name="Baio P.V."/>
            <person name="Sant'Anna L.O."/>
            <person name="Veras J.F.C."/>
            <person name="Vieira E.M.D."/>
            <person name="Sousa M.A.B."/>
            <person name="Camargo C.H."/>
            <person name="Sacchi C.T."/>
            <person name="Campos K.R."/>
            <person name="Santos M.B.N."/>
            <person name="Bokermann S."/>
            <person name="Alvim L.B."/>
            <person name="Santos L.S."/>
            <person name="Mattos-Guaraldi A.L."/>
        </authorList>
    </citation>
    <scope>NUCLEOTIDE SEQUENCE [LARGE SCALE GENOMIC DNA]</scope>
    <source>
        <strain evidence="8 11">70862</strain>
    </source>
</reference>
<dbReference type="PANTHER" id="PTHR30346:SF0">
    <property type="entry name" value="HCA OPERON TRANSCRIPTIONAL ACTIVATOR HCAR"/>
    <property type="match status" value="1"/>
</dbReference>
<protein>
    <submittedName>
        <fullName evidence="8 9">LysR family transcriptional regulator</fullName>
    </submittedName>
</protein>
<dbReference type="Proteomes" id="UP001265983">
    <property type="component" value="Unassembled WGS sequence"/>
</dbReference>
<evidence type="ECO:0000256" key="4">
    <source>
        <dbReference type="ARBA" id="ARBA00023159"/>
    </source>
</evidence>
<accession>A0A6I8MH06</accession>
<keyword evidence="11" id="KW-1185">Reference proteome</keyword>
<organism evidence="9 10">
    <name type="scientific">Corynebacterium rouxii</name>
    <dbReference type="NCBI Taxonomy" id="2719119"/>
    <lineage>
        <taxon>Bacteria</taxon>
        <taxon>Bacillati</taxon>
        <taxon>Actinomycetota</taxon>
        <taxon>Actinomycetes</taxon>
        <taxon>Mycobacteriales</taxon>
        <taxon>Corynebacteriaceae</taxon>
        <taxon>Corynebacterium</taxon>
    </lineage>
</organism>
<dbReference type="InterPro" id="IPR005119">
    <property type="entry name" value="LysR_subst-bd"/>
</dbReference>
<evidence type="ECO:0000313" key="8">
    <source>
        <dbReference type="EMBL" id="MDT9410729.1"/>
    </source>
</evidence>
<feature type="region of interest" description="Disordered" evidence="6">
    <location>
        <begin position="185"/>
        <end position="226"/>
    </location>
</feature>
<feature type="compositionally biased region" description="Basic residues" evidence="6">
    <location>
        <begin position="216"/>
        <end position="226"/>
    </location>
</feature>
<feature type="compositionally biased region" description="Basic and acidic residues" evidence="6">
    <location>
        <begin position="198"/>
        <end position="215"/>
    </location>
</feature>
<dbReference type="PANTHER" id="PTHR30346">
    <property type="entry name" value="TRANSCRIPTIONAL DUAL REGULATOR HCAR-RELATED"/>
    <property type="match status" value="1"/>
</dbReference>
<dbReference type="GO" id="GO:0003677">
    <property type="term" value="F:DNA binding"/>
    <property type="evidence" value="ECO:0007669"/>
    <property type="project" value="UniProtKB-KW"/>
</dbReference>
<keyword evidence="2" id="KW-0805">Transcription regulation</keyword>
<sequence length="226" mass="25287">MLTLSFATGTEPNKWFTRFEERTDHGGLRTLSDDDPVALLADATADLALVRLPDSRVDNDDTVHVVELYQESMGVALPKEHTLTLLDVVEPSDLEDEMINYITPPSLEVDIAAVRAQLQVVAANVGVVIAPRPLLKVLSGKLVEHREFNDPERYGQARTRIALVWKKERDGEDIQDFVGIAKGRTVQSSRQSNAKKLSAREKTLAKQKRRQEAGKKPVRKGGRRKR</sequence>
<feature type="compositionally biased region" description="Polar residues" evidence="6">
    <location>
        <begin position="185"/>
        <end position="195"/>
    </location>
</feature>
<dbReference type="Pfam" id="PF03466">
    <property type="entry name" value="LysR_substrate"/>
    <property type="match status" value="1"/>
</dbReference>
<comment type="similarity">
    <text evidence="1">Belongs to the LysR transcriptional regulatory family.</text>
</comment>
<evidence type="ECO:0000256" key="1">
    <source>
        <dbReference type="ARBA" id="ARBA00009437"/>
    </source>
</evidence>
<keyword evidence="4" id="KW-0010">Activator</keyword>
<feature type="domain" description="LysR substrate-binding" evidence="7">
    <location>
        <begin position="17"/>
        <end position="97"/>
    </location>
</feature>
<evidence type="ECO:0000259" key="7">
    <source>
        <dbReference type="Pfam" id="PF03466"/>
    </source>
</evidence>
<dbReference type="EMBL" id="JARUHM010000009">
    <property type="protein sequence ID" value="MDT9410729.1"/>
    <property type="molecule type" value="Genomic_DNA"/>
</dbReference>
<evidence type="ECO:0000313" key="9">
    <source>
        <dbReference type="EMBL" id="VZH84900.1"/>
    </source>
</evidence>
<evidence type="ECO:0000256" key="5">
    <source>
        <dbReference type="ARBA" id="ARBA00023163"/>
    </source>
</evidence>
<keyword evidence="5" id="KW-0804">Transcription</keyword>
<dbReference type="Proteomes" id="UP000423525">
    <property type="component" value="Chromosome"/>
</dbReference>
<dbReference type="GO" id="GO:0003700">
    <property type="term" value="F:DNA-binding transcription factor activity"/>
    <property type="evidence" value="ECO:0007669"/>
    <property type="project" value="TreeGrafter"/>
</dbReference>
<proteinExistence type="inferred from homology"/>
<dbReference type="KEGG" id="crf:FRC0190_00892"/>
<dbReference type="CDD" id="cd05466">
    <property type="entry name" value="PBP2_LTTR_substrate"/>
    <property type="match status" value="1"/>
</dbReference>
<dbReference type="EMBL" id="LR738855">
    <property type="protein sequence ID" value="VZH84900.1"/>
    <property type="molecule type" value="Genomic_DNA"/>
</dbReference>
<evidence type="ECO:0000256" key="2">
    <source>
        <dbReference type="ARBA" id="ARBA00023015"/>
    </source>
</evidence>
<name>A0A6I8MH06_9CORY</name>